<accession>A0A1B6JMJ6</accession>
<keyword evidence="1" id="KW-0732">Signal</keyword>
<protein>
    <recommendedName>
        <fullName evidence="2">Kazal-like domain-containing protein</fullName>
    </recommendedName>
</protein>
<feature type="domain" description="Kazal-like" evidence="2">
    <location>
        <begin position="203"/>
        <end position="249"/>
    </location>
</feature>
<feature type="chain" id="PRO_5008585891" description="Kazal-like domain-containing protein" evidence="1">
    <location>
        <begin position="19"/>
        <end position="249"/>
    </location>
</feature>
<dbReference type="InterPro" id="IPR002350">
    <property type="entry name" value="Kazal_dom"/>
</dbReference>
<evidence type="ECO:0000256" key="1">
    <source>
        <dbReference type="SAM" id="SignalP"/>
    </source>
</evidence>
<dbReference type="PROSITE" id="PS51465">
    <property type="entry name" value="KAZAL_2"/>
    <property type="match status" value="3"/>
</dbReference>
<dbReference type="AlphaFoldDB" id="A0A1B6JMJ6"/>
<name>A0A1B6JMJ6_9HEMI</name>
<reference evidence="3" key="1">
    <citation type="submission" date="2015-11" db="EMBL/GenBank/DDBJ databases">
        <title>De novo transcriptome assembly of four potential Pierce s Disease insect vectors from Arizona vineyards.</title>
        <authorList>
            <person name="Tassone E.E."/>
        </authorList>
    </citation>
    <scope>NUCLEOTIDE SEQUENCE</scope>
</reference>
<feature type="signal peptide" evidence="1">
    <location>
        <begin position="1"/>
        <end position="18"/>
    </location>
</feature>
<evidence type="ECO:0000313" key="3">
    <source>
        <dbReference type="EMBL" id="JAT00378.1"/>
    </source>
</evidence>
<dbReference type="SUPFAM" id="SSF100895">
    <property type="entry name" value="Kazal-type serine protease inhibitors"/>
    <property type="match status" value="2"/>
</dbReference>
<proteinExistence type="predicted"/>
<dbReference type="Gene3D" id="3.30.60.30">
    <property type="match status" value="3"/>
</dbReference>
<feature type="domain" description="Kazal-like" evidence="2">
    <location>
        <begin position="14"/>
        <end position="68"/>
    </location>
</feature>
<dbReference type="InterPro" id="IPR036058">
    <property type="entry name" value="Kazal_dom_sf"/>
</dbReference>
<evidence type="ECO:0000259" key="2">
    <source>
        <dbReference type="PROSITE" id="PS51465"/>
    </source>
</evidence>
<dbReference type="EMBL" id="GECU01007329">
    <property type="protein sequence ID" value="JAT00378.1"/>
    <property type="molecule type" value="Transcribed_RNA"/>
</dbReference>
<sequence length="249" mass="27257">MKPFVVLVIVVIMQGVSGSCPEACLDIFDPVCGCSPSGVKTFPNSCYLELANCQGEDYSILHTKCCNENDKKICDCKNRVCLAVIDFVCAYSCTKGCRTFSNTCQLGIENDCCGGDYVYRYKGECVSEGCRDDETCGKCSRACDRSYLPVCGCSSNFGFRTFNNECLLNRENQCNNTDYSITAYEPCIRDTDDASEVVNGCGDCPPICLAIYDPVCGESATLNTQTIFSNQCFLGGENRCRNGDYTECS</sequence>
<organism evidence="3">
    <name type="scientific">Homalodisca liturata</name>
    <dbReference type="NCBI Taxonomy" id="320908"/>
    <lineage>
        <taxon>Eukaryota</taxon>
        <taxon>Metazoa</taxon>
        <taxon>Ecdysozoa</taxon>
        <taxon>Arthropoda</taxon>
        <taxon>Hexapoda</taxon>
        <taxon>Insecta</taxon>
        <taxon>Pterygota</taxon>
        <taxon>Neoptera</taxon>
        <taxon>Paraneoptera</taxon>
        <taxon>Hemiptera</taxon>
        <taxon>Auchenorrhyncha</taxon>
        <taxon>Membracoidea</taxon>
        <taxon>Cicadellidae</taxon>
        <taxon>Cicadellinae</taxon>
        <taxon>Proconiini</taxon>
        <taxon>Homalodisca</taxon>
    </lineage>
</organism>
<dbReference type="PROSITE" id="PS51257">
    <property type="entry name" value="PROKAR_LIPOPROTEIN"/>
    <property type="match status" value="1"/>
</dbReference>
<feature type="domain" description="Kazal-like" evidence="2">
    <location>
        <begin position="138"/>
        <end position="189"/>
    </location>
</feature>
<gene>
    <name evidence="3" type="ORF">g.3533</name>
</gene>